<keyword evidence="6" id="KW-0206">Cytoskeleton</keyword>
<feature type="compositionally biased region" description="Basic and acidic residues" evidence="8">
    <location>
        <begin position="17"/>
        <end position="33"/>
    </location>
</feature>
<evidence type="ECO:0000256" key="1">
    <source>
        <dbReference type="ARBA" id="ARBA00004120"/>
    </source>
</evidence>
<reference evidence="10 11" key="1">
    <citation type="submission" date="2025-05" db="UniProtKB">
        <authorList>
            <consortium name="RefSeq"/>
        </authorList>
    </citation>
    <scope>IDENTIFICATION</scope>
    <source>
        <tissue evidence="10 11">Muscle</tissue>
    </source>
</reference>
<dbReference type="RefSeq" id="XP_022236406.1">
    <property type="nucleotide sequence ID" value="XM_022380698.1"/>
</dbReference>
<evidence type="ECO:0000256" key="7">
    <source>
        <dbReference type="ARBA" id="ARBA00023273"/>
    </source>
</evidence>
<proteinExistence type="inferred from homology"/>
<dbReference type="PANTHER" id="PTHR13376:SF0">
    <property type="entry name" value="INTRAFLAGELLAR TRANSPORT PROTEIN 46 HOMOLOG"/>
    <property type="match status" value="1"/>
</dbReference>
<comment type="subcellular location">
    <subcellularLocation>
        <location evidence="1">Cytoplasm</location>
        <location evidence="1">Cytoskeleton</location>
        <location evidence="1">Cilium basal body</location>
    </subcellularLocation>
</comment>
<dbReference type="Pfam" id="PF12317">
    <property type="entry name" value="IFT46_B_C"/>
    <property type="match status" value="1"/>
</dbReference>
<accession>A0ABM1RYF2</accession>
<dbReference type="PANTHER" id="PTHR13376">
    <property type="entry name" value="INTRAFLAGELLAR TRANSPORT PROTEIN 46 HOMOLOG"/>
    <property type="match status" value="1"/>
</dbReference>
<organism evidence="9 11">
    <name type="scientific">Limulus polyphemus</name>
    <name type="common">Atlantic horseshoe crab</name>
    <dbReference type="NCBI Taxonomy" id="6850"/>
    <lineage>
        <taxon>Eukaryota</taxon>
        <taxon>Metazoa</taxon>
        <taxon>Ecdysozoa</taxon>
        <taxon>Arthropoda</taxon>
        <taxon>Chelicerata</taxon>
        <taxon>Merostomata</taxon>
        <taxon>Xiphosura</taxon>
        <taxon>Limulidae</taxon>
        <taxon>Limulus</taxon>
    </lineage>
</organism>
<evidence type="ECO:0000313" key="12">
    <source>
        <dbReference type="RefSeq" id="XP_022236408.1"/>
    </source>
</evidence>
<evidence type="ECO:0000256" key="5">
    <source>
        <dbReference type="ARBA" id="ARBA00023069"/>
    </source>
</evidence>
<keyword evidence="5" id="KW-0969">Cilium</keyword>
<dbReference type="RefSeq" id="XP_022236408.1">
    <property type="nucleotide sequence ID" value="XM_022380700.1"/>
</dbReference>
<evidence type="ECO:0000256" key="6">
    <source>
        <dbReference type="ARBA" id="ARBA00023212"/>
    </source>
</evidence>
<evidence type="ECO:0000313" key="10">
    <source>
        <dbReference type="RefSeq" id="XP_022236406.1"/>
    </source>
</evidence>
<evidence type="ECO:0000256" key="3">
    <source>
        <dbReference type="ARBA" id="ARBA00017206"/>
    </source>
</evidence>
<keyword evidence="4" id="KW-0963">Cytoplasm</keyword>
<evidence type="ECO:0000256" key="2">
    <source>
        <dbReference type="ARBA" id="ARBA00007700"/>
    </source>
</evidence>
<evidence type="ECO:0000313" key="9">
    <source>
        <dbReference type="Proteomes" id="UP000694941"/>
    </source>
</evidence>
<gene>
    <name evidence="10 11 12" type="primary">LOC106476969</name>
</gene>
<sequence>MNQPYDETSDISNFQELEARVRRPELDDDPQNREDEETEIQVAAFGFSDNSLSSDDESVSWSGLTRSSRINLDEEFYITEERDRLYSQLPCGKNGRIYDSADYEHLRVSVEVKELFQSISRYNTQTIELDHKLKPFIPDFIPAVGDIDAFLKVWILSLCSGEIFMYVSCVSLYW</sequence>
<dbReference type="RefSeq" id="XP_022236407.1">
    <property type="nucleotide sequence ID" value="XM_022380699.1"/>
</dbReference>
<keyword evidence="9" id="KW-1185">Reference proteome</keyword>
<keyword evidence="7" id="KW-0966">Cell projection</keyword>
<evidence type="ECO:0000313" key="11">
    <source>
        <dbReference type="RefSeq" id="XP_022236407.1"/>
    </source>
</evidence>
<feature type="region of interest" description="Disordered" evidence="8">
    <location>
        <begin position="1"/>
        <end position="37"/>
    </location>
</feature>
<protein>
    <recommendedName>
        <fullName evidence="3">Intraflagellar transport protein 46 homolog</fullName>
    </recommendedName>
</protein>
<dbReference type="InterPro" id="IPR022088">
    <property type="entry name" value="Intraflagellar_transp_cmplxB"/>
</dbReference>
<evidence type="ECO:0000256" key="8">
    <source>
        <dbReference type="SAM" id="MobiDB-lite"/>
    </source>
</evidence>
<feature type="compositionally biased region" description="Polar residues" evidence="8">
    <location>
        <begin position="1"/>
        <end position="15"/>
    </location>
</feature>
<dbReference type="Proteomes" id="UP000694941">
    <property type="component" value="Unplaced"/>
</dbReference>
<name>A0ABM1RYF2_LIMPO</name>
<comment type="similarity">
    <text evidence="2">Belongs to the IFT46 family.</text>
</comment>
<evidence type="ECO:0000256" key="4">
    <source>
        <dbReference type="ARBA" id="ARBA00022490"/>
    </source>
</evidence>
<dbReference type="GeneID" id="106476969"/>